<dbReference type="InterPro" id="IPR006671">
    <property type="entry name" value="Cyclin_N"/>
</dbReference>
<dbReference type="InterPro" id="IPR004367">
    <property type="entry name" value="Cyclin_C-dom"/>
</dbReference>
<evidence type="ECO:0000256" key="4">
    <source>
        <dbReference type="ARBA" id="ARBA00023306"/>
    </source>
</evidence>
<keyword evidence="4" id="KW-0131">Cell cycle</keyword>
<dbReference type="Pfam" id="PF00134">
    <property type="entry name" value="Cyclin_N"/>
    <property type="match status" value="1"/>
</dbReference>
<evidence type="ECO:0000256" key="5">
    <source>
        <dbReference type="RuleBase" id="RU000383"/>
    </source>
</evidence>
<dbReference type="AlphaFoldDB" id="A0A0B6YTC7"/>
<dbReference type="EMBL" id="HACG01011905">
    <property type="protein sequence ID" value="CEK58770.1"/>
    <property type="molecule type" value="Transcribed_RNA"/>
</dbReference>
<sequence>MFHIPAYMNEECCRVTPPMRAILVDWMVEVQENFELNHETLYLAVKLTDLYMSRVTISKEVLQLVGAVSIFIAAKFDERCPPLIEDFTYVCDNAFDRDEFITMEMEILRTVDFDLGIPISYTFLRRYAKVARMSMETLTLARFILEMSLMEYELVVARDSMLAAAALYIAQKMKNEGTWEGDVVKSSGYTVQDMKYHIVALNKMLHIHPIPQLSTIRSKYNHQIFHEVAKIALLPTEVLMPQ</sequence>
<keyword evidence="1" id="KW-0132">Cell division</keyword>
<evidence type="ECO:0000259" key="6">
    <source>
        <dbReference type="SMART" id="SM00385"/>
    </source>
</evidence>
<evidence type="ECO:0000259" key="7">
    <source>
        <dbReference type="SMART" id="SM01332"/>
    </source>
</evidence>
<dbReference type="PIRSF" id="PIRSF001771">
    <property type="entry name" value="Cyclin_A_B_D_E"/>
    <property type="match status" value="1"/>
</dbReference>
<evidence type="ECO:0000256" key="2">
    <source>
        <dbReference type="ARBA" id="ARBA00022776"/>
    </source>
</evidence>
<accession>A0A0B6YTC7</accession>
<dbReference type="SMART" id="SM00385">
    <property type="entry name" value="CYCLIN"/>
    <property type="match status" value="2"/>
</dbReference>
<organism evidence="8">
    <name type="scientific">Arion vulgaris</name>
    <dbReference type="NCBI Taxonomy" id="1028688"/>
    <lineage>
        <taxon>Eukaryota</taxon>
        <taxon>Metazoa</taxon>
        <taxon>Spiralia</taxon>
        <taxon>Lophotrochozoa</taxon>
        <taxon>Mollusca</taxon>
        <taxon>Gastropoda</taxon>
        <taxon>Heterobranchia</taxon>
        <taxon>Euthyneura</taxon>
        <taxon>Panpulmonata</taxon>
        <taxon>Eupulmonata</taxon>
        <taxon>Stylommatophora</taxon>
        <taxon>Helicina</taxon>
        <taxon>Arionoidea</taxon>
        <taxon>Arionidae</taxon>
        <taxon>Arion</taxon>
    </lineage>
</organism>
<dbReference type="InterPro" id="IPR039361">
    <property type="entry name" value="Cyclin"/>
</dbReference>
<keyword evidence="2" id="KW-0498">Mitosis</keyword>
<comment type="similarity">
    <text evidence="5">Belongs to the cyclin family.</text>
</comment>
<evidence type="ECO:0000256" key="1">
    <source>
        <dbReference type="ARBA" id="ARBA00022618"/>
    </source>
</evidence>
<dbReference type="GO" id="GO:0016538">
    <property type="term" value="F:cyclin-dependent protein serine/threonine kinase regulator activity"/>
    <property type="evidence" value="ECO:0007669"/>
    <property type="project" value="InterPro"/>
</dbReference>
<gene>
    <name evidence="8" type="primary">ORF34136</name>
</gene>
<feature type="domain" description="Cyclin-like" evidence="6">
    <location>
        <begin position="122"/>
        <end position="203"/>
    </location>
</feature>
<dbReference type="GO" id="GO:0051301">
    <property type="term" value="P:cell division"/>
    <property type="evidence" value="ECO:0007669"/>
    <property type="project" value="UniProtKB-KW"/>
</dbReference>
<feature type="domain" description="Cyclin-like" evidence="6">
    <location>
        <begin position="25"/>
        <end position="109"/>
    </location>
</feature>
<proteinExistence type="inferred from homology"/>
<dbReference type="SMART" id="SM01332">
    <property type="entry name" value="Cyclin_C"/>
    <property type="match status" value="1"/>
</dbReference>
<name>A0A0B6YTC7_9EUPU</name>
<dbReference type="Gene3D" id="1.10.472.10">
    <property type="entry name" value="Cyclin-like"/>
    <property type="match status" value="2"/>
</dbReference>
<dbReference type="FunFam" id="1.10.472.10:FF:000001">
    <property type="entry name" value="G2/mitotic-specific cyclin"/>
    <property type="match status" value="1"/>
</dbReference>
<dbReference type="SUPFAM" id="SSF47954">
    <property type="entry name" value="Cyclin-like"/>
    <property type="match status" value="2"/>
</dbReference>
<protein>
    <submittedName>
        <fullName evidence="8">Uncharacterized protein</fullName>
    </submittedName>
</protein>
<feature type="domain" description="Cyclin C-terminal" evidence="7">
    <location>
        <begin position="118"/>
        <end position="234"/>
    </location>
</feature>
<evidence type="ECO:0000256" key="3">
    <source>
        <dbReference type="ARBA" id="ARBA00023127"/>
    </source>
</evidence>
<dbReference type="GO" id="GO:0044772">
    <property type="term" value="P:mitotic cell cycle phase transition"/>
    <property type="evidence" value="ECO:0007669"/>
    <property type="project" value="InterPro"/>
</dbReference>
<keyword evidence="3 5" id="KW-0195">Cyclin</keyword>
<dbReference type="Pfam" id="PF02984">
    <property type="entry name" value="Cyclin_C"/>
    <property type="match status" value="1"/>
</dbReference>
<dbReference type="PANTHER" id="PTHR10177">
    <property type="entry name" value="CYCLINS"/>
    <property type="match status" value="1"/>
</dbReference>
<dbReference type="InterPro" id="IPR013763">
    <property type="entry name" value="Cyclin-like_dom"/>
</dbReference>
<dbReference type="InterPro" id="IPR036915">
    <property type="entry name" value="Cyclin-like_sf"/>
</dbReference>
<evidence type="ECO:0000313" key="8">
    <source>
        <dbReference type="EMBL" id="CEK58770.1"/>
    </source>
</evidence>
<reference evidence="8" key="1">
    <citation type="submission" date="2014-12" db="EMBL/GenBank/DDBJ databases">
        <title>Insight into the proteome of Arion vulgaris.</title>
        <authorList>
            <person name="Aradska J."/>
            <person name="Bulat T."/>
            <person name="Smidak R."/>
            <person name="Sarate P."/>
            <person name="Gangsoo J."/>
            <person name="Sialana F."/>
            <person name="Bilban M."/>
            <person name="Lubec G."/>
        </authorList>
    </citation>
    <scope>NUCLEOTIDE SEQUENCE</scope>
    <source>
        <tissue evidence="8">Skin</tissue>
    </source>
</reference>
<dbReference type="InterPro" id="IPR046965">
    <property type="entry name" value="Cyclin_A/B-like"/>
</dbReference>